<comment type="caution">
    <text evidence="9">The sequence shown here is derived from an EMBL/GenBank/DDBJ whole genome shotgun (WGS) entry which is preliminary data.</text>
</comment>
<sequence length="261" mass="30453">MDENIEDIRSCSKLIMCNGNTLYTTRIYGDLDTINKLKQSSKVKTPIKRCVQQLPPTAGTSLSLKLKLKPIIVNSNKNDDDDDTTDIMGKNLDIVPTLNADGKEEFKCPICNFSFVRLYDLKRHCRTHTADRPFACKYCGNMFKRKKTLKLHIRIHTGEKPYRCPLCSYSSTQSQNVYKHIRIHTGEKPFKCDQCDKRFSEKQGLKLHRTIHEAKQFCCKYCPNFYSRRDTLRAHMYEKHKTERDREYEAIVAEVIELNAK</sequence>
<dbReference type="InterPro" id="IPR036236">
    <property type="entry name" value="Znf_C2H2_sf"/>
</dbReference>
<evidence type="ECO:0000313" key="10">
    <source>
        <dbReference type="Proteomes" id="UP000887458"/>
    </source>
</evidence>
<dbReference type="SMART" id="SM00355">
    <property type="entry name" value="ZnF_C2H2"/>
    <property type="match status" value="5"/>
</dbReference>
<evidence type="ECO:0000256" key="5">
    <source>
        <dbReference type="ARBA" id="ARBA00022833"/>
    </source>
</evidence>
<dbReference type="InterPro" id="IPR013087">
    <property type="entry name" value="Znf_C2H2_type"/>
</dbReference>
<evidence type="ECO:0000256" key="2">
    <source>
        <dbReference type="ARBA" id="ARBA00022723"/>
    </source>
</evidence>
<evidence type="ECO:0000256" key="4">
    <source>
        <dbReference type="ARBA" id="ARBA00022771"/>
    </source>
</evidence>
<dbReference type="Gene3D" id="3.30.160.60">
    <property type="entry name" value="Classic Zinc Finger"/>
    <property type="match status" value="4"/>
</dbReference>
<keyword evidence="4 7" id="KW-0863">Zinc-finger</keyword>
<dbReference type="Pfam" id="PF00096">
    <property type="entry name" value="zf-C2H2"/>
    <property type="match status" value="4"/>
</dbReference>
<feature type="domain" description="C2H2-type" evidence="8">
    <location>
        <begin position="106"/>
        <end position="133"/>
    </location>
</feature>
<reference evidence="9 10" key="1">
    <citation type="journal article" date="2018" name="J. Allergy Clin. Immunol.">
        <title>High-quality assembly of Dermatophagoides pteronyssinus genome and transcriptome reveals a wide range of novel allergens.</title>
        <authorList>
            <person name="Liu X.Y."/>
            <person name="Yang K.Y."/>
            <person name="Wang M.Q."/>
            <person name="Kwok J.S."/>
            <person name="Zeng X."/>
            <person name="Yang Z."/>
            <person name="Xiao X.J."/>
            <person name="Lau C.P."/>
            <person name="Li Y."/>
            <person name="Huang Z.M."/>
            <person name="Ba J.G."/>
            <person name="Yim A.K."/>
            <person name="Ouyang C.Y."/>
            <person name="Ngai S.M."/>
            <person name="Chan T.F."/>
            <person name="Leung E.L."/>
            <person name="Liu L."/>
            <person name="Liu Z.G."/>
            <person name="Tsui S.K."/>
        </authorList>
    </citation>
    <scope>NUCLEOTIDE SEQUENCE [LARGE SCALE GENOMIC DNA]</scope>
    <source>
        <strain evidence="9">Derp</strain>
    </source>
</reference>
<keyword evidence="10" id="KW-1185">Reference proteome</keyword>
<dbReference type="InterPro" id="IPR050331">
    <property type="entry name" value="Zinc_finger"/>
</dbReference>
<feature type="domain" description="C2H2-type" evidence="8">
    <location>
        <begin position="190"/>
        <end position="217"/>
    </location>
</feature>
<dbReference type="Proteomes" id="UP000887458">
    <property type="component" value="Unassembled WGS sequence"/>
</dbReference>
<dbReference type="PROSITE" id="PS50157">
    <property type="entry name" value="ZINC_FINGER_C2H2_2"/>
    <property type="match status" value="5"/>
</dbReference>
<name>A0ABQ8IS52_DERPT</name>
<evidence type="ECO:0000256" key="3">
    <source>
        <dbReference type="ARBA" id="ARBA00022737"/>
    </source>
</evidence>
<protein>
    <submittedName>
        <fullName evidence="9">DNA-binding transcription factor</fullName>
    </submittedName>
</protein>
<dbReference type="PANTHER" id="PTHR16515">
    <property type="entry name" value="PR DOMAIN ZINC FINGER PROTEIN"/>
    <property type="match status" value="1"/>
</dbReference>
<comment type="subcellular location">
    <subcellularLocation>
        <location evidence="1">Nucleus</location>
    </subcellularLocation>
</comment>
<keyword evidence="2" id="KW-0479">Metal-binding</keyword>
<accession>A0ABQ8IS52</accession>
<dbReference type="PROSITE" id="PS00028">
    <property type="entry name" value="ZINC_FINGER_C2H2_1"/>
    <property type="match status" value="4"/>
</dbReference>
<gene>
    <name evidence="9" type="primary">CRZ1</name>
    <name evidence="9" type="ORF">DERP_006835</name>
</gene>
<feature type="domain" description="C2H2-type" evidence="8">
    <location>
        <begin position="217"/>
        <end position="245"/>
    </location>
</feature>
<evidence type="ECO:0000256" key="7">
    <source>
        <dbReference type="PROSITE-ProRule" id="PRU00042"/>
    </source>
</evidence>
<dbReference type="SUPFAM" id="SSF57667">
    <property type="entry name" value="beta-beta-alpha zinc fingers"/>
    <property type="match status" value="3"/>
</dbReference>
<organism evidence="9 10">
    <name type="scientific">Dermatophagoides pteronyssinus</name>
    <name type="common">European house dust mite</name>
    <dbReference type="NCBI Taxonomy" id="6956"/>
    <lineage>
        <taxon>Eukaryota</taxon>
        <taxon>Metazoa</taxon>
        <taxon>Ecdysozoa</taxon>
        <taxon>Arthropoda</taxon>
        <taxon>Chelicerata</taxon>
        <taxon>Arachnida</taxon>
        <taxon>Acari</taxon>
        <taxon>Acariformes</taxon>
        <taxon>Sarcoptiformes</taxon>
        <taxon>Astigmata</taxon>
        <taxon>Psoroptidia</taxon>
        <taxon>Analgoidea</taxon>
        <taxon>Pyroglyphidae</taxon>
        <taxon>Dermatophagoidinae</taxon>
        <taxon>Dermatophagoides</taxon>
    </lineage>
</organism>
<feature type="domain" description="C2H2-type" evidence="8">
    <location>
        <begin position="162"/>
        <end position="189"/>
    </location>
</feature>
<evidence type="ECO:0000259" key="8">
    <source>
        <dbReference type="PROSITE" id="PS50157"/>
    </source>
</evidence>
<keyword evidence="5" id="KW-0862">Zinc</keyword>
<proteinExistence type="predicted"/>
<dbReference type="GO" id="GO:0003677">
    <property type="term" value="F:DNA binding"/>
    <property type="evidence" value="ECO:0007669"/>
    <property type="project" value="UniProtKB-KW"/>
</dbReference>
<evidence type="ECO:0000256" key="6">
    <source>
        <dbReference type="ARBA" id="ARBA00023242"/>
    </source>
</evidence>
<keyword evidence="6" id="KW-0539">Nucleus</keyword>
<reference evidence="9 10" key="2">
    <citation type="journal article" date="2022" name="Mol. Biol. Evol.">
        <title>Comparative Genomics Reveals Insights into the Divergent Evolution of Astigmatic Mites and Household Pest Adaptations.</title>
        <authorList>
            <person name="Xiong Q."/>
            <person name="Wan A.T."/>
            <person name="Liu X."/>
            <person name="Fung C.S."/>
            <person name="Xiao X."/>
            <person name="Malainual N."/>
            <person name="Hou J."/>
            <person name="Wang L."/>
            <person name="Wang M."/>
            <person name="Yang K.Y."/>
            <person name="Cui Y."/>
            <person name="Leung E.L."/>
            <person name="Nong W."/>
            <person name="Shin S.K."/>
            <person name="Au S.W."/>
            <person name="Jeong K.Y."/>
            <person name="Chew F.T."/>
            <person name="Hui J.H."/>
            <person name="Leung T.F."/>
            <person name="Tungtrongchitr A."/>
            <person name="Zhong N."/>
            <person name="Liu Z."/>
            <person name="Tsui S.K."/>
        </authorList>
    </citation>
    <scope>NUCLEOTIDE SEQUENCE [LARGE SCALE GENOMIC DNA]</scope>
    <source>
        <strain evidence="9">Derp</strain>
    </source>
</reference>
<keyword evidence="3" id="KW-0677">Repeat</keyword>
<feature type="domain" description="C2H2-type" evidence="8">
    <location>
        <begin position="134"/>
        <end position="161"/>
    </location>
</feature>
<evidence type="ECO:0000313" key="9">
    <source>
        <dbReference type="EMBL" id="KAH9413149.1"/>
    </source>
</evidence>
<keyword evidence="9" id="KW-0238">DNA-binding</keyword>
<evidence type="ECO:0000256" key="1">
    <source>
        <dbReference type="ARBA" id="ARBA00004123"/>
    </source>
</evidence>
<dbReference type="EMBL" id="NJHN03000123">
    <property type="protein sequence ID" value="KAH9413149.1"/>
    <property type="molecule type" value="Genomic_DNA"/>
</dbReference>
<dbReference type="PANTHER" id="PTHR16515:SF49">
    <property type="entry name" value="GASTRULA ZINC FINGER PROTEIN XLCGF49.1-LIKE-RELATED"/>
    <property type="match status" value="1"/>
</dbReference>